<dbReference type="AlphaFoldDB" id="A0ABD6Z7X4"/>
<name>A0ABD6Z7X4_ENTCA</name>
<feature type="transmembrane region" description="Helical" evidence="1">
    <location>
        <begin position="389"/>
        <end position="412"/>
    </location>
</feature>
<evidence type="ECO:0008006" key="4">
    <source>
        <dbReference type="Google" id="ProtNLM"/>
    </source>
</evidence>
<organism evidence="2 3">
    <name type="scientific">Enterococcus casseliflavus</name>
    <name type="common">Enterococcus flavescens</name>
    <dbReference type="NCBI Taxonomy" id="37734"/>
    <lineage>
        <taxon>Bacteria</taxon>
        <taxon>Bacillati</taxon>
        <taxon>Bacillota</taxon>
        <taxon>Bacilli</taxon>
        <taxon>Lactobacillales</taxon>
        <taxon>Enterococcaceae</taxon>
        <taxon>Enterococcus</taxon>
    </lineage>
</organism>
<dbReference type="PANTHER" id="PTHR30572">
    <property type="entry name" value="MEMBRANE COMPONENT OF TRANSPORTER-RELATED"/>
    <property type="match status" value="1"/>
</dbReference>
<reference evidence="2 3" key="1">
    <citation type="submission" date="2019-11" db="EMBL/GenBank/DDBJ databases">
        <title>Detection and genome characteristic of a blood enterococcus casselifavus isolate from Zhengzhou,china.</title>
        <authorList>
            <person name="Wen P."/>
        </authorList>
    </citation>
    <scope>NUCLEOTIDE SEQUENCE [LARGE SCALE GENOMIC DNA]</scope>
    <source>
        <strain evidence="2 3">EC291</strain>
    </source>
</reference>
<evidence type="ECO:0000313" key="3">
    <source>
        <dbReference type="Proteomes" id="UP000422837"/>
    </source>
</evidence>
<feature type="transmembrane region" description="Helical" evidence="1">
    <location>
        <begin position="365"/>
        <end position="383"/>
    </location>
</feature>
<evidence type="ECO:0000256" key="1">
    <source>
        <dbReference type="SAM" id="Phobius"/>
    </source>
</evidence>
<evidence type="ECO:0000313" key="2">
    <source>
        <dbReference type="EMBL" id="QGN31078.1"/>
    </source>
</evidence>
<keyword evidence="1" id="KW-0812">Transmembrane</keyword>
<dbReference type="PANTHER" id="PTHR30572:SF4">
    <property type="entry name" value="ABC TRANSPORTER PERMEASE YTRF"/>
    <property type="match status" value="1"/>
</dbReference>
<accession>A0ABD6Z7X4</accession>
<sequence>MKFSNYLSEIFESVKRKKHLLFFYSLFLLFSFLTLSVSNIMSQENSNEEKRISTGDTKTFKLVDNLIGEDEENFLKNLQSVNYLSSMYNELLGSTIGEYQVIGSQGINYLEENNLDTQFIDNYEHIVNVIDNMSSDEIPYKSLQINNKVLQRFKLRLSQGNLFSQEDYQYNDNKISVILGDNYSEYFSVGDKIQISYLFKNFEAKVIGFVEKGERIVFNEYDDYVLDDRIILPFIEKAPQQLNKEDFSFFQKHFLNGINGYYQVPDSLSQEQMYKFVNELSQPYQVGTIDLIGESGFHLSSILYTITKNNRLLKLVAYFSIVVLIAVTIVFSYLEMFRDKKVYHLHLFLGATKKEIRQYFLGEKILLLSSVVIISVIITNYLGVVTSSFLISLLCLALLLFLLFYLSVTIILKKWRITND</sequence>
<gene>
    <name evidence="2" type="ORF">GFU50_16875</name>
</gene>
<feature type="transmembrane region" description="Helical" evidence="1">
    <location>
        <begin position="315"/>
        <end position="334"/>
    </location>
</feature>
<proteinExistence type="predicted"/>
<dbReference type="Proteomes" id="UP000422837">
    <property type="component" value="Chromosome"/>
</dbReference>
<dbReference type="InterPro" id="IPR050250">
    <property type="entry name" value="Macrolide_Exporter_MacB"/>
</dbReference>
<keyword evidence="1" id="KW-1133">Transmembrane helix</keyword>
<dbReference type="RefSeq" id="WP_010748917.1">
    <property type="nucleotide sequence ID" value="NZ_CP046123.1"/>
</dbReference>
<dbReference type="EMBL" id="CP046123">
    <property type="protein sequence ID" value="QGN31078.1"/>
    <property type="molecule type" value="Genomic_DNA"/>
</dbReference>
<protein>
    <recommendedName>
        <fullName evidence="4">ABC transporter permease</fullName>
    </recommendedName>
</protein>
<keyword evidence="1" id="KW-0472">Membrane</keyword>
<feature type="transmembrane region" description="Helical" evidence="1">
    <location>
        <begin position="21"/>
        <end position="41"/>
    </location>
</feature>